<organism evidence="9 10">
    <name type="scientific">Halobacillus salinus</name>
    <dbReference type="NCBI Taxonomy" id="192814"/>
    <lineage>
        <taxon>Bacteria</taxon>
        <taxon>Bacillati</taxon>
        <taxon>Bacillota</taxon>
        <taxon>Bacilli</taxon>
        <taxon>Bacillales</taxon>
        <taxon>Bacillaceae</taxon>
        <taxon>Halobacillus</taxon>
    </lineage>
</organism>
<evidence type="ECO:0000256" key="3">
    <source>
        <dbReference type="ARBA" id="ARBA00022695"/>
    </source>
</evidence>
<comment type="catalytic activity">
    <reaction evidence="8">
        <text>L-tyrosyl-[protein] + ATP = O-(5'-adenylyl)-L-tyrosyl-[protein] + diphosphate</text>
        <dbReference type="Rhea" id="RHEA:54288"/>
        <dbReference type="Rhea" id="RHEA-COMP:10136"/>
        <dbReference type="Rhea" id="RHEA-COMP:13846"/>
        <dbReference type="ChEBI" id="CHEBI:30616"/>
        <dbReference type="ChEBI" id="CHEBI:33019"/>
        <dbReference type="ChEBI" id="CHEBI:46858"/>
        <dbReference type="ChEBI" id="CHEBI:83624"/>
        <dbReference type="EC" id="2.7.7.108"/>
    </reaction>
</comment>
<dbReference type="InterPro" id="IPR003846">
    <property type="entry name" value="SelO"/>
</dbReference>
<keyword evidence="10" id="KW-1185">Reference proteome</keyword>
<gene>
    <name evidence="8" type="primary">ydiU</name>
    <name evidence="8" type="synonym">selO</name>
    <name evidence="9" type="ORF">E4663_01970</name>
</gene>
<comment type="similarity">
    <text evidence="1 8">Belongs to the SELO family.</text>
</comment>
<feature type="binding site" evidence="8">
    <location>
        <position position="264"/>
    </location>
    <ligand>
        <name>Mg(2+)</name>
        <dbReference type="ChEBI" id="CHEBI:18420"/>
    </ligand>
</feature>
<dbReference type="GO" id="GO:0005524">
    <property type="term" value="F:ATP binding"/>
    <property type="evidence" value="ECO:0007669"/>
    <property type="project" value="UniProtKB-UniRule"/>
</dbReference>
<dbReference type="EC" id="2.7.7.-" evidence="8"/>
<proteinExistence type="inferred from homology"/>
<dbReference type="NCBIfam" id="NF000658">
    <property type="entry name" value="PRK00029.1"/>
    <property type="match status" value="1"/>
</dbReference>
<comment type="cofactor">
    <cofactor evidence="8">
        <name>Mg(2+)</name>
        <dbReference type="ChEBI" id="CHEBI:18420"/>
    </cofactor>
    <cofactor evidence="8">
        <name>Mn(2+)</name>
        <dbReference type="ChEBI" id="CHEBI:29035"/>
    </cofactor>
</comment>
<dbReference type="HAMAP" id="MF_00692">
    <property type="entry name" value="SelO"/>
    <property type="match status" value="1"/>
</dbReference>
<keyword evidence="4 8" id="KW-0479">Metal-binding</keyword>
<dbReference type="STRING" id="192814.GCA_900166575_00696"/>
<feature type="binding site" evidence="8">
    <location>
        <position position="92"/>
    </location>
    <ligand>
        <name>ATP</name>
        <dbReference type="ChEBI" id="CHEBI:30616"/>
    </ligand>
</feature>
<accession>A0A4Z0H044</accession>
<sequence length="488" mass="54595">MTNQQRTPNWNLEATYSELPGVFYSRVQPEAVESPDLVILNESLAKALDLDPDALKSEEGVRELAGNKRLEGSMPIAQAYAGHQFGNFTMLGDGRAVLLGEHITRSGTRYDVQLKGSGRTPFSRSGDGRAPLGAMIREYIISEAMHGLGVPTSRSLSVVKTGESVQRETEHKGGVLARIASSHLRVGTFQYAAYQGSEDNLKELADYALNRHFPGNTGDDNPYLSLLEQVTRRQASLIAKWQLVGFIHGVMNTDNMTISGETIDYGPCAFMNTYDPDTVFSSIDTQGRYRYSNQPGIAEWNLVRFAEALIPLLDEDQNEAIKKAEQVLSGFAATYQSHWQEGVRAKLGLISEEAQDQHIIDDLFDIMKKKEADFTNVFRGLTLGDPESTGLSGQVAFDQWYKQWQVRLERQDASWEEVQALMKRANPSVIPRNHRVDEAIEAAVSREDYSVMERLIEVLQHPFAYTDEQEEYNHPPAGDEPYQTFCGT</sequence>
<evidence type="ECO:0000256" key="1">
    <source>
        <dbReference type="ARBA" id="ARBA00009747"/>
    </source>
</evidence>
<keyword evidence="6 8" id="KW-0067">ATP-binding</keyword>
<feature type="binding site" evidence="8">
    <location>
        <position position="264"/>
    </location>
    <ligand>
        <name>ATP</name>
        <dbReference type="ChEBI" id="CHEBI:30616"/>
    </ligand>
</feature>
<comment type="catalytic activity">
    <reaction evidence="8">
        <text>L-seryl-[protein] + ATP = 3-O-(5'-adenylyl)-L-seryl-[protein] + diphosphate</text>
        <dbReference type="Rhea" id="RHEA:58120"/>
        <dbReference type="Rhea" id="RHEA-COMP:9863"/>
        <dbReference type="Rhea" id="RHEA-COMP:15073"/>
        <dbReference type="ChEBI" id="CHEBI:29999"/>
        <dbReference type="ChEBI" id="CHEBI:30616"/>
        <dbReference type="ChEBI" id="CHEBI:33019"/>
        <dbReference type="ChEBI" id="CHEBI:142516"/>
        <dbReference type="EC" id="2.7.7.108"/>
    </reaction>
</comment>
<reference evidence="9 10" key="1">
    <citation type="journal article" date="2003" name="Int. J. Syst. Evol. Microbiol.">
        <title>Halobacillus salinus sp. nov., isolated from a salt lake on the coast of the East Sea in Korea.</title>
        <authorList>
            <person name="Yoon J.H."/>
            <person name="Kang K.H."/>
            <person name="Park Y.H."/>
        </authorList>
    </citation>
    <scope>NUCLEOTIDE SEQUENCE [LARGE SCALE GENOMIC DNA]</scope>
    <source>
        <strain evidence="9 10">HSL-3</strain>
    </source>
</reference>
<evidence type="ECO:0000313" key="10">
    <source>
        <dbReference type="Proteomes" id="UP000297982"/>
    </source>
</evidence>
<keyword evidence="8" id="KW-0464">Manganese</keyword>
<keyword evidence="2 8" id="KW-0808">Transferase</keyword>
<evidence type="ECO:0000256" key="6">
    <source>
        <dbReference type="ARBA" id="ARBA00022840"/>
    </source>
</evidence>
<dbReference type="GO" id="GO:0030145">
    <property type="term" value="F:manganese ion binding"/>
    <property type="evidence" value="ECO:0007669"/>
    <property type="project" value="UniProtKB-UniRule"/>
</dbReference>
<dbReference type="EC" id="2.7.7.108" evidence="8"/>
<evidence type="ECO:0000256" key="4">
    <source>
        <dbReference type="ARBA" id="ARBA00022723"/>
    </source>
</evidence>
<feature type="binding site" evidence="8">
    <location>
        <position position="178"/>
    </location>
    <ligand>
        <name>ATP</name>
        <dbReference type="ChEBI" id="CHEBI:30616"/>
    </ligand>
</feature>
<name>A0A4Z0H044_9BACI</name>
<comment type="catalytic activity">
    <reaction evidence="8">
        <text>L-threonyl-[protein] + ATP = 3-O-(5'-adenylyl)-L-threonyl-[protein] + diphosphate</text>
        <dbReference type="Rhea" id="RHEA:54292"/>
        <dbReference type="Rhea" id="RHEA-COMP:11060"/>
        <dbReference type="Rhea" id="RHEA-COMP:13847"/>
        <dbReference type="ChEBI" id="CHEBI:30013"/>
        <dbReference type="ChEBI" id="CHEBI:30616"/>
        <dbReference type="ChEBI" id="CHEBI:33019"/>
        <dbReference type="ChEBI" id="CHEBI:138113"/>
        <dbReference type="EC" id="2.7.7.108"/>
    </reaction>
</comment>
<dbReference type="Proteomes" id="UP000297982">
    <property type="component" value="Unassembled WGS sequence"/>
</dbReference>
<comment type="caution">
    <text evidence="9">The sequence shown here is derived from an EMBL/GenBank/DDBJ whole genome shotgun (WGS) entry which is preliminary data.</text>
</comment>
<dbReference type="AlphaFoldDB" id="A0A4Z0H044"/>
<evidence type="ECO:0000256" key="5">
    <source>
        <dbReference type="ARBA" id="ARBA00022741"/>
    </source>
</evidence>
<feature type="binding site" evidence="8">
    <location>
        <position position="127"/>
    </location>
    <ligand>
        <name>ATP</name>
        <dbReference type="ChEBI" id="CHEBI:30616"/>
    </ligand>
</feature>
<feature type="binding site" evidence="8">
    <location>
        <position position="128"/>
    </location>
    <ligand>
        <name>ATP</name>
        <dbReference type="ChEBI" id="CHEBI:30616"/>
    </ligand>
</feature>
<comment type="catalytic activity">
    <reaction evidence="8">
        <text>L-seryl-[protein] + UTP = O-(5'-uridylyl)-L-seryl-[protein] + diphosphate</text>
        <dbReference type="Rhea" id="RHEA:64604"/>
        <dbReference type="Rhea" id="RHEA-COMP:9863"/>
        <dbReference type="Rhea" id="RHEA-COMP:16635"/>
        <dbReference type="ChEBI" id="CHEBI:29999"/>
        <dbReference type="ChEBI" id="CHEBI:33019"/>
        <dbReference type="ChEBI" id="CHEBI:46398"/>
        <dbReference type="ChEBI" id="CHEBI:156051"/>
    </reaction>
</comment>
<comment type="catalytic activity">
    <reaction evidence="8">
        <text>L-histidyl-[protein] + UTP = N(tele)-(5'-uridylyl)-L-histidyl-[protein] + diphosphate</text>
        <dbReference type="Rhea" id="RHEA:83891"/>
        <dbReference type="Rhea" id="RHEA-COMP:9745"/>
        <dbReference type="Rhea" id="RHEA-COMP:20239"/>
        <dbReference type="ChEBI" id="CHEBI:29979"/>
        <dbReference type="ChEBI" id="CHEBI:33019"/>
        <dbReference type="ChEBI" id="CHEBI:46398"/>
        <dbReference type="ChEBI" id="CHEBI:233474"/>
    </reaction>
</comment>
<feature type="binding site" evidence="8">
    <location>
        <position position="94"/>
    </location>
    <ligand>
        <name>ATP</name>
        <dbReference type="ChEBI" id="CHEBI:30616"/>
    </ligand>
</feature>
<keyword evidence="3 8" id="KW-0548">Nucleotidyltransferase</keyword>
<dbReference type="PANTHER" id="PTHR12153">
    <property type="entry name" value="SELENOPROTEIN O"/>
    <property type="match status" value="1"/>
</dbReference>
<dbReference type="Pfam" id="PF02696">
    <property type="entry name" value="SelO"/>
    <property type="match status" value="1"/>
</dbReference>
<comment type="function">
    <text evidence="8">Nucleotidyltransferase involved in the post-translational modification of proteins. It can catalyze the addition of adenosine monophosphate (AMP) or uridine monophosphate (UMP) to a protein, resulting in modifications known as AMPylation and UMPylation.</text>
</comment>
<evidence type="ECO:0000256" key="8">
    <source>
        <dbReference type="HAMAP-Rule" id="MF_00692"/>
    </source>
</evidence>
<feature type="binding site" evidence="8">
    <location>
        <position position="115"/>
    </location>
    <ligand>
        <name>ATP</name>
        <dbReference type="ChEBI" id="CHEBI:30616"/>
    </ligand>
</feature>
<comment type="catalytic activity">
    <reaction evidence="8">
        <text>L-tyrosyl-[protein] + UTP = O-(5'-uridylyl)-L-tyrosyl-[protein] + diphosphate</text>
        <dbReference type="Rhea" id="RHEA:83887"/>
        <dbReference type="Rhea" id="RHEA-COMP:10136"/>
        <dbReference type="Rhea" id="RHEA-COMP:20238"/>
        <dbReference type="ChEBI" id="CHEBI:33019"/>
        <dbReference type="ChEBI" id="CHEBI:46398"/>
        <dbReference type="ChEBI" id="CHEBI:46858"/>
        <dbReference type="ChEBI" id="CHEBI:90602"/>
    </reaction>
</comment>
<keyword evidence="7 8" id="KW-0460">Magnesium</keyword>
<dbReference type="GO" id="GO:0000287">
    <property type="term" value="F:magnesium ion binding"/>
    <property type="evidence" value="ECO:0007669"/>
    <property type="project" value="UniProtKB-UniRule"/>
</dbReference>
<feature type="binding site" evidence="8">
    <location>
        <position position="95"/>
    </location>
    <ligand>
        <name>ATP</name>
        <dbReference type="ChEBI" id="CHEBI:30616"/>
    </ligand>
</feature>
<feature type="binding site" evidence="8">
    <location>
        <position position="255"/>
    </location>
    <ligand>
        <name>Mg(2+)</name>
        <dbReference type="ChEBI" id="CHEBI:18420"/>
    </ligand>
</feature>
<dbReference type="EMBL" id="SRJC01000001">
    <property type="protein sequence ID" value="TGB03798.1"/>
    <property type="molecule type" value="Genomic_DNA"/>
</dbReference>
<dbReference type="RefSeq" id="WP_135326508.1">
    <property type="nucleotide sequence ID" value="NZ_SRJC01000001.1"/>
</dbReference>
<feature type="binding site" evidence="8">
    <location>
        <position position="185"/>
    </location>
    <ligand>
        <name>ATP</name>
        <dbReference type="ChEBI" id="CHEBI:30616"/>
    </ligand>
</feature>
<dbReference type="PANTHER" id="PTHR12153:SF15">
    <property type="entry name" value="PROTEIN ADENYLYLTRANSFERASE SELO, MITOCHONDRIAL"/>
    <property type="match status" value="1"/>
</dbReference>
<protein>
    <recommendedName>
        <fullName evidence="8">Protein nucleotidyltransferase YdiU</fullName>
        <ecNumber evidence="8">2.7.7.-</ecNumber>
    </recommendedName>
    <alternativeName>
        <fullName evidence="8">Protein adenylyltransferase YdiU</fullName>
        <ecNumber evidence="8">2.7.7.108</ecNumber>
    </alternativeName>
    <alternativeName>
        <fullName evidence="8">Protein uridylyltransferase YdiU</fullName>
        <ecNumber evidence="8">2.7.7.-</ecNumber>
    </alternativeName>
</protein>
<dbReference type="GO" id="GO:0070733">
    <property type="term" value="F:AMPylase activity"/>
    <property type="evidence" value="ECO:0007669"/>
    <property type="project" value="UniProtKB-EC"/>
</dbReference>
<feature type="active site" description="Proton acceptor" evidence="8">
    <location>
        <position position="254"/>
    </location>
</feature>
<evidence type="ECO:0000256" key="7">
    <source>
        <dbReference type="ARBA" id="ARBA00022842"/>
    </source>
</evidence>
<evidence type="ECO:0000256" key="2">
    <source>
        <dbReference type="ARBA" id="ARBA00022679"/>
    </source>
</evidence>
<evidence type="ECO:0000313" key="9">
    <source>
        <dbReference type="EMBL" id="TGB03798.1"/>
    </source>
</evidence>
<keyword evidence="5 8" id="KW-0547">Nucleotide-binding</keyword>